<keyword evidence="3" id="KW-1185">Reference proteome</keyword>
<dbReference type="Gene3D" id="3.40.50.300">
    <property type="entry name" value="P-loop containing nucleotide triphosphate hydrolases"/>
    <property type="match status" value="1"/>
</dbReference>
<protein>
    <recommendedName>
        <fullName evidence="4">Protein translocase subunit SecA</fullName>
    </recommendedName>
</protein>
<keyword evidence="1" id="KW-0175">Coiled coil</keyword>
<evidence type="ECO:0008006" key="4">
    <source>
        <dbReference type="Google" id="ProtNLM"/>
    </source>
</evidence>
<evidence type="ECO:0000313" key="3">
    <source>
        <dbReference type="Proteomes" id="UP001057474"/>
    </source>
</evidence>
<dbReference type="EMBL" id="CP071527">
    <property type="protein sequence ID" value="USQ14687.1"/>
    <property type="molecule type" value="Genomic_DNA"/>
</dbReference>
<reference evidence="2" key="1">
    <citation type="submission" date="2021-03" db="EMBL/GenBank/DDBJ databases">
        <title>Legionella lytica PCM 2298.</title>
        <authorList>
            <person name="Koper P."/>
        </authorList>
    </citation>
    <scope>NUCLEOTIDE SEQUENCE</scope>
    <source>
        <strain evidence="2">PCM 2298</strain>
    </source>
</reference>
<evidence type="ECO:0000313" key="2">
    <source>
        <dbReference type="EMBL" id="USQ14687.1"/>
    </source>
</evidence>
<sequence>MKITVDTLSFDTVQEFTAHLEDTYGEAQPASKEVLIRLKCEALETEHVEQIVEFLLNPEHPHTYKLQIASLKNSSAQLAFDDAYLASKRRRLSIDFQQKIAELPQPVRSFQPLVFPLRKSKKNWLEGTQGASLNIQIPAGEPALTKQPSLPIVASLRKQREAVVGDVVQKQPVPMDTLGELVDRETINAKSKRFANKLFKDKAPDLQLLWDRLVGVSTEKGKKITHVQTGAMEQIIRYYPEFAYGVVLDNLPAGFSLQPTNEEGLVLCYSPDLEAQHLDTITPLTILPEWMNPTVNGSFQQFKLIGNESPNSVRYETEFAHLFAPKIATATRLNALNFFLSELEREPLKIRRIQNLLKFLPLTNSHYHGLAYVLANAGADGVVLVLQQFKTLHEQELFNDLHTLFLDSPQSYADLATPKGLENLQKLSELTSEQYMWWSSLVSQHKAAGARANFNELFDAYSYFLAELGELAQELPASCPLVNIQHMKPALDRALFIIQNSADPKEQLAHLYGLDFTADYDQEYRIVSHHMGLVSGQVNALEFHTSQELSTFFAEEHTDEELRTQFYRFIGTQDWAYSLDVYEDIEAQINSQYGHLGHDIRSALLGIVLLTTTGIRSCTEECDPSTALQNLINKMTTVAKMITPDADVKTGLMPVLLMCLGALGACDQEHMPSLHELNVLFDTLLLNHGSAIEIPEDEKANYIPLISANNVHANNETLKALLDGLVIPAVEPQEENVATASDARVNMLVLMALSLNSLHAYGHIGAFLIDSYKARLTLAQAKTTEINSFNINLLLRHLQLTSKLGRHLSECFAEEPNSLAQFVRLLALISDDIPLYNDAAEVPDSEFEAQVKTLARNILALPEEPRSLLLALLADIDIKTSYHLPSLTQLIEIVHEVSIEAVNIAAMEPEYQEHTILNLIQEVLPNTAIGNLPVMGLKKPSNPEDYEEHIIEAISSLQTANQEFDDYLLGLIPDFSDNEFDDDFVSDTSKQFDELALLINALIDLKNNYHNDFRRCISRLANEVTSSNEQRCTFTLAQMGELLTGFSQIAEDNVVEQLDILLNAMHAASEYSDEQFDNAIQQVSNLMQYRIAGLVDFATYMKLLQLSFGHNLSMTTLFPFEQLIKIYELEGSKPAQAYAFFDAWMELIKKLDVQQINSVLLEQIITHTFAVLEVFSGSERTILPLMTSLIKACSTGSAAELHHYDTLLAKFFGASEPVLKAWVKILNAYSQNVADDKLPLLFKLHEGLEIQEFNLSEIASLFESPPYPDLEQFIILLNGSAKELKVDIEQFDKDPKKGRADQHDTEFGITVTKTAEQVVQEQFDMSQVARVIAEVKNLLEGADLTSQEQHDLAQQITYINAIGKEAPLAIKGMDTQYKDLTAISRAELRLISDHLIVTIRQPNSSPADKLNAQLNLIAVLREQYERATGQIIYAPQLAAVLLSLKNERRNLLMQIAHDQDARVINTLLAVMQWVEADGGTVDLCYANFEQITKDYYVFGHKDFFASVGIDSSCLKADSAFGTYTTGGINCSTMGDLALYRQLAQQRQETLIAEKNGRSLSTNLILCGTDLSALNDKQAFSLTVDKLGEHPDAWIYPLVNEFINQPQFKNLTKLSAWSERQDFIQLRGFLEQHASTGNHRAKLKNISTDRLNQWIDSAVTAQRMVEGKDFEILGHGANIYTAVPYSLMAAQTGASIAQEVQPFLHVRLEKEYLDLGRKFPLNPVRSTIVQASVKDFVDDYKAQGRIIGLSKTMNANKLKELCEQLNVTAASAIPSCQHDAQNELVVAPTKHEEQYCRMVQNVLATAVNEQPIVLIAQDANEVRYLQEMLTAYYGETRTIGVLDMTNKQSWLRMAGKPNTVTITTASSLGRGTFFNTDLSEGFLTIQTYLDSASHVREFLRRISTYEKPGKYTAIYEAQDLVRARSWNYYDDAERELMFTDLDVVRRKRKEVTEIQDRYNQSAADMRYVVMKQFDGWQAFLYSIYSKAELSQLSNELLGLKDNLARALSEKWQECINPLGRPDLYLSVYERQDPEGRSLLLTGFQEAVLEFEQAAVDIWKTTCTALQAKAAVVIDHDSLDELRSEYFANVSIRDQFRFHEVEAIKNAKTTQMKKEQAQRYVASGLDVNGAMMRYSDGDLDTYRTAFTKNQAKLLQQHISKVIANETALSKSVRENLLIQINYADTLSALILFLNSYVDWFADKDFEKKYAMQPVIQELLHVAQQVDYPEDAALADLKDIYINNVVDEITDELEHKLSWAAKGNRGLGYFLERTAVTDAASDILTAVTSLKAQTNPDRRLAAIKNLYRLLMQHQARLEGLWIFPLGHKNTRNLIQETLATLDGLTLIGNGPNILDKTFIQESKEEAIYQVMRDKFNVALHRLEQENAMLLNGHSGWRTIKSQLLEIQRNSDSVYALYEMNDVIINKIAKLSKADAGLLAPLTQLRGEINKMWHECEQNHQELMDESKYFKLKATKIETQLAGMKNFHVMDVRLKPGHNGFNDYLDLVIEGRGENPALKDFVRYNSQIPKLKRMQVEHKGQLAGARELSIQLEQLKREQLPLLSHTAVNPTDSKLFPVQFKGQVDVILQLNAYVRGETPGDLNGFSEAVRHCFQDRDRIKKFTLANLDSNEIDQIHDEDLKADLMLLHEKVTQAAKPKSFWKNAMTLVVSTVFSQESEQDREDLLDDFKEHCNNQVRRHLLPVIKIQQAELASALDDLQKQTLTQIDTLNAKLEFLAQEIDREEAKSGVYCKRFESVAEFYQFEAQFQSSLTSQMQEQFDDEIEQGAEEFFFDDVEFGFENASLGL</sequence>
<feature type="coiled-coil region" evidence="1">
    <location>
        <begin position="2715"/>
        <end position="2742"/>
    </location>
</feature>
<gene>
    <name evidence="2" type="ORF">J2N86_05120</name>
</gene>
<proteinExistence type="predicted"/>
<dbReference type="RefSeq" id="WP_252581330.1">
    <property type="nucleotide sequence ID" value="NZ_CP071527.1"/>
</dbReference>
<evidence type="ECO:0000256" key="1">
    <source>
        <dbReference type="SAM" id="Coils"/>
    </source>
</evidence>
<dbReference type="Proteomes" id="UP001057474">
    <property type="component" value="Chromosome"/>
</dbReference>
<organism evidence="2 3">
    <name type="scientific">Legionella lytica</name>
    <dbReference type="NCBI Taxonomy" id="96232"/>
    <lineage>
        <taxon>Bacteria</taxon>
        <taxon>Pseudomonadati</taxon>
        <taxon>Pseudomonadota</taxon>
        <taxon>Gammaproteobacteria</taxon>
        <taxon>Legionellales</taxon>
        <taxon>Legionellaceae</taxon>
        <taxon>Legionella</taxon>
    </lineage>
</organism>
<dbReference type="InterPro" id="IPR027417">
    <property type="entry name" value="P-loop_NTPase"/>
</dbReference>
<name>A0ABY4YB51_9GAMM</name>
<accession>A0ABY4YB51</accession>